<evidence type="ECO:0000256" key="2">
    <source>
        <dbReference type="ARBA" id="ARBA00022737"/>
    </source>
</evidence>
<dbReference type="Gene3D" id="3.80.10.10">
    <property type="entry name" value="Ribonuclease Inhibitor"/>
    <property type="match status" value="2"/>
</dbReference>
<dbReference type="Proteomes" id="UP001168877">
    <property type="component" value="Unassembled WGS sequence"/>
</dbReference>
<keyword evidence="1" id="KW-0433">Leucine-rich repeat</keyword>
<dbReference type="InterPro" id="IPR044974">
    <property type="entry name" value="Disease_R_plants"/>
</dbReference>
<dbReference type="InterPro" id="IPR045344">
    <property type="entry name" value="C-JID"/>
</dbReference>
<dbReference type="Pfam" id="PF00560">
    <property type="entry name" value="LRR_1"/>
    <property type="match status" value="2"/>
</dbReference>
<reference evidence="4" key="1">
    <citation type="journal article" date="2022" name="Plant J.">
        <title>Strategies of tolerance reflected in two North American maple genomes.</title>
        <authorList>
            <person name="McEvoy S.L."/>
            <person name="Sezen U.U."/>
            <person name="Trouern-Trend A."/>
            <person name="McMahon S.M."/>
            <person name="Schaberg P.G."/>
            <person name="Yang J."/>
            <person name="Wegrzyn J.L."/>
            <person name="Swenson N.G."/>
        </authorList>
    </citation>
    <scope>NUCLEOTIDE SEQUENCE</scope>
    <source>
        <strain evidence="4">NS2018</strain>
    </source>
</reference>
<comment type="caution">
    <text evidence="4">The sequence shown here is derived from an EMBL/GenBank/DDBJ whole genome shotgun (WGS) entry which is preliminary data.</text>
</comment>
<dbReference type="Pfam" id="PF20160">
    <property type="entry name" value="C-JID"/>
    <property type="match status" value="1"/>
</dbReference>
<dbReference type="SUPFAM" id="SSF52058">
    <property type="entry name" value="L domain-like"/>
    <property type="match status" value="1"/>
</dbReference>
<dbReference type="AlphaFoldDB" id="A0AA39W1M7"/>
<organism evidence="4 5">
    <name type="scientific">Acer saccharum</name>
    <name type="common">Sugar maple</name>
    <dbReference type="NCBI Taxonomy" id="4024"/>
    <lineage>
        <taxon>Eukaryota</taxon>
        <taxon>Viridiplantae</taxon>
        <taxon>Streptophyta</taxon>
        <taxon>Embryophyta</taxon>
        <taxon>Tracheophyta</taxon>
        <taxon>Spermatophyta</taxon>
        <taxon>Magnoliopsida</taxon>
        <taxon>eudicotyledons</taxon>
        <taxon>Gunneridae</taxon>
        <taxon>Pentapetalae</taxon>
        <taxon>rosids</taxon>
        <taxon>malvids</taxon>
        <taxon>Sapindales</taxon>
        <taxon>Sapindaceae</taxon>
        <taxon>Hippocastanoideae</taxon>
        <taxon>Acereae</taxon>
        <taxon>Acer</taxon>
    </lineage>
</organism>
<dbReference type="Pfam" id="PF07725">
    <property type="entry name" value="LRR_3"/>
    <property type="match status" value="1"/>
</dbReference>
<evidence type="ECO:0000256" key="1">
    <source>
        <dbReference type="ARBA" id="ARBA00022614"/>
    </source>
</evidence>
<evidence type="ECO:0000259" key="3">
    <source>
        <dbReference type="Pfam" id="PF20160"/>
    </source>
</evidence>
<dbReference type="InterPro" id="IPR032675">
    <property type="entry name" value="LRR_dom_sf"/>
</dbReference>
<feature type="domain" description="C-JID" evidence="3">
    <location>
        <begin position="288"/>
        <end position="424"/>
    </location>
</feature>
<dbReference type="GO" id="GO:0006952">
    <property type="term" value="P:defense response"/>
    <property type="evidence" value="ECO:0007669"/>
    <property type="project" value="InterPro"/>
</dbReference>
<evidence type="ECO:0000313" key="4">
    <source>
        <dbReference type="EMBL" id="KAK0600280.1"/>
    </source>
</evidence>
<keyword evidence="2" id="KW-0677">Repeat</keyword>
<dbReference type="EMBL" id="JAUESC010000003">
    <property type="protein sequence ID" value="KAK0600280.1"/>
    <property type="molecule type" value="Genomic_DNA"/>
</dbReference>
<dbReference type="InterPro" id="IPR011713">
    <property type="entry name" value="Leu-rich_rpt_3"/>
</dbReference>
<keyword evidence="5" id="KW-1185">Reference proteome</keyword>
<sequence>MQLSPQAFKKMYNLRFFKFYDSGIDLYFDSPYNSKVHFPNGLSDLSGKLRSLIWYGFPLTALPSNFSPENLVELHLRDSNLEKLWEDTMHAPNLKWLILYGCKRLTNIPDLSNAPLLEMIDLKHCRRLLDFPPLAQHLKYLHSLDLCGCKSLRSFPDFPCSLTNLYLSDCNLKEIPEDICHLSFLEDLDLSGNDFESLPKSMKQLSILKNLSVNNCNMLQSLTELPLSIEFLSASDCKQLRSIPDASELVEAIFIFTNCPNLEETAVGNILATVEGYEGELDQFSLCCPGSEVPGWFNYKSNESSIEFRMAWHDCFNGQVLGFIVCAVTEFEEYRFDANDGVGLVVECRWKCSDGDESYPLFWSGRCILVAAPSIGTLIDSDHVAFGYCKAFDHRVLKSEFTNCSFKFQLSKKCPNCRVKSCGVWPITLPNEDDKVQYAEPIKIFGVTNEDIGETIGKRSCTSNDHQKEEVEPHSKRINLDLSL</sequence>
<accession>A0AA39W1M7</accession>
<evidence type="ECO:0000313" key="5">
    <source>
        <dbReference type="Proteomes" id="UP001168877"/>
    </source>
</evidence>
<protein>
    <recommendedName>
        <fullName evidence="3">C-JID domain-containing protein</fullName>
    </recommendedName>
</protein>
<dbReference type="InterPro" id="IPR001611">
    <property type="entry name" value="Leu-rich_rpt"/>
</dbReference>
<name>A0AA39W1M7_ACESA</name>
<gene>
    <name evidence="4" type="ORF">LWI29_013348</name>
</gene>
<dbReference type="PANTHER" id="PTHR11017:SF574">
    <property type="entry name" value="ADP-RIBOSYL CYCLASE_CYCLIC ADP-RIBOSE HYDROLASE"/>
    <property type="match status" value="1"/>
</dbReference>
<dbReference type="PANTHER" id="PTHR11017">
    <property type="entry name" value="LEUCINE-RICH REPEAT-CONTAINING PROTEIN"/>
    <property type="match status" value="1"/>
</dbReference>
<dbReference type="PROSITE" id="PS51450">
    <property type="entry name" value="LRR"/>
    <property type="match status" value="2"/>
</dbReference>
<proteinExistence type="predicted"/>
<reference evidence="4" key="2">
    <citation type="submission" date="2023-06" db="EMBL/GenBank/DDBJ databases">
        <authorList>
            <person name="Swenson N.G."/>
            <person name="Wegrzyn J.L."/>
            <person name="Mcevoy S.L."/>
        </authorList>
    </citation>
    <scope>NUCLEOTIDE SEQUENCE</scope>
    <source>
        <strain evidence="4">NS2018</strain>
        <tissue evidence="4">Leaf</tissue>
    </source>
</reference>